<evidence type="ECO:0000256" key="2">
    <source>
        <dbReference type="ARBA" id="ARBA00022803"/>
    </source>
</evidence>
<dbReference type="InterPro" id="IPR019734">
    <property type="entry name" value="TPR_rpt"/>
</dbReference>
<comment type="similarity">
    <text evidence="3">Belongs to the TTC9 family.</text>
</comment>
<dbReference type="SMART" id="SM00028">
    <property type="entry name" value="TPR"/>
    <property type="match status" value="1"/>
</dbReference>
<feature type="repeat" description="TPR" evidence="5">
    <location>
        <begin position="142"/>
        <end position="175"/>
    </location>
</feature>
<dbReference type="PANTHER" id="PTHR11242">
    <property type="entry name" value="ARYL HYDROCARBON RECEPTOR INTERACTING PROTEIN RELATED"/>
    <property type="match status" value="1"/>
</dbReference>
<dbReference type="Proteomes" id="UP000527355">
    <property type="component" value="Unassembled WGS sequence"/>
</dbReference>
<keyword evidence="2 5" id="KW-0802">TPR repeat</keyword>
<gene>
    <name evidence="6" type="ORF">mMyoMyo1_007815</name>
</gene>
<dbReference type="AlphaFoldDB" id="A0A7J8AMH2"/>
<evidence type="ECO:0000313" key="6">
    <source>
        <dbReference type="EMBL" id="KAF6387300.1"/>
    </source>
</evidence>
<accession>A0A7J8AMH2</accession>
<keyword evidence="7" id="KW-1185">Reference proteome</keyword>
<sequence>MTTYRTDQVLKSPLLETEVKLAMSGSKLWSHRKIRKDGFSTKCNLRHHHRILGGSQEEFRAWLREELGQTLEHIFQEDRLRFILMKLIYHQNNNCQNYRHIYLLKIFSRLTDSPGEVDYHSAAWKNSWSCLPTGRFDKPDNAKALYRAGVAFFHLQDYDQARHYLLAAVNKQPKDAHVQRYLQLTQSELSSYHQKEEQLYVGMFG</sequence>
<evidence type="ECO:0000256" key="5">
    <source>
        <dbReference type="PROSITE-ProRule" id="PRU00339"/>
    </source>
</evidence>
<dbReference type="Gene3D" id="1.25.40.10">
    <property type="entry name" value="Tetratricopeptide repeat domain"/>
    <property type="match status" value="1"/>
</dbReference>
<keyword evidence="1" id="KW-0677">Repeat</keyword>
<dbReference type="EMBL" id="JABWUV010000001">
    <property type="protein sequence ID" value="KAF6387300.1"/>
    <property type="molecule type" value="Genomic_DNA"/>
</dbReference>
<name>A0A7J8AMH2_MYOMY</name>
<protein>
    <recommendedName>
        <fullName evidence="4">Tetratricopeptide repeat protein 9C</fullName>
    </recommendedName>
</protein>
<evidence type="ECO:0000256" key="4">
    <source>
        <dbReference type="ARBA" id="ARBA00040624"/>
    </source>
</evidence>
<dbReference type="SUPFAM" id="SSF48452">
    <property type="entry name" value="TPR-like"/>
    <property type="match status" value="1"/>
</dbReference>
<organism evidence="6 7">
    <name type="scientific">Myotis myotis</name>
    <name type="common">Greater mouse-eared bat</name>
    <name type="synonym">Vespertilio myotis</name>
    <dbReference type="NCBI Taxonomy" id="51298"/>
    <lineage>
        <taxon>Eukaryota</taxon>
        <taxon>Metazoa</taxon>
        <taxon>Chordata</taxon>
        <taxon>Craniata</taxon>
        <taxon>Vertebrata</taxon>
        <taxon>Euteleostomi</taxon>
        <taxon>Mammalia</taxon>
        <taxon>Eutheria</taxon>
        <taxon>Laurasiatheria</taxon>
        <taxon>Chiroptera</taxon>
        <taxon>Yangochiroptera</taxon>
        <taxon>Vespertilionidae</taxon>
        <taxon>Myotis</taxon>
    </lineage>
</organism>
<dbReference type="VEuPathDB" id="HostDB:GeneID_118649075"/>
<comment type="caution">
    <text evidence="6">The sequence shown here is derived from an EMBL/GenBank/DDBJ whole genome shotgun (WGS) entry which is preliminary data.</text>
</comment>
<reference evidence="6 7" key="1">
    <citation type="journal article" date="2020" name="Nature">
        <title>Six reference-quality genomes reveal evolution of bat adaptations.</title>
        <authorList>
            <person name="Jebb D."/>
            <person name="Huang Z."/>
            <person name="Pippel M."/>
            <person name="Hughes G.M."/>
            <person name="Lavrichenko K."/>
            <person name="Devanna P."/>
            <person name="Winkler S."/>
            <person name="Jermiin L.S."/>
            <person name="Skirmuntt E.C."/>
            <person name="Katzourakis A."/>
            <person name="Burkitt-Gray L."/>
            <person name="Ray D.A."/>
            <person name="Sullivan K.A.M."/>
            <person name="Roscito J.G."/>
            <person name="Kirilenko B.M."/>
            <person name="Davalos L.M."/>
            <person name="Corthals A.P."/>
            <person name="Power M.L."/>
            <person name="Jones G."/>
            <person name="Ransome R.D."/>
            <person name="Dechmann D.K.N."/>
            <person name="Locatelli A.G."/>
            <person name="Puechmaille S.J."/>
            <person name="Fedrigo O."/>
            <person name="Jarvis E.D."/>
            <person name="Hiller M."/>
            <person name="Vernes S.C."/>
            <person name="Myers E.W."/>
            <person name="Teeling E.C."/>
        </authorList>
    </citation>
    <scope>NUCLEOTIDE SEQUENCE [LARGE SCALE GENOMIC DNA]</scope>
    <source>
        <strain evidence="6">MMyoMyo1</strain>
        <tissue evidence="6">Flight muscle</tissue>
    </source>
</reference>
<evidence type="ECO:0000256" key="3">
    <source>
        <dbReference type="ARBA" id="ARBA00034486"/>
    </source>
</evidence>
<proteinExistence type="inferred from homology"/>
<evidence type="ECO:0000256" key="1">
    <source>
        <dbReference type="ARBA" id="ARBA00022737"/>
    </source>
</evidence>
<dbReference type="InterPro" id="IPR011990">
    <property type="entry name" value="TPR-like_helical_dom_sf"/>
</dbReference>
<dbReference type="PANTHER" id="PTHR11242:SF14">
    <property type="entry name" value="TETRATRICOPEPTIDE REPEAT PROTEIN 9C"/>
    <property type="match status" value="1"/>
</dbReference>
<dbReference type="InterPro" id="IPR039663">
    <property type="entry name" value="AIP/AIPL1/TTC9"/>
</dbReference>
<dbReference type="PROSITE" id="PS50005">
    <property type="entry name" value="TPR"/>
    <property type="match status" value="1"/>
</dbReference>
<evidence type="ECO:0000313" key="7">
    <source>
        <dbReference type="Proteomes" id="UP000527355"/>
    </source>
</evidence>